<reference evidence="17 18" key="1">
    <citation type="submission" date="2019-02" db="EMBL/GenBank/DDBJ databases">
        <authorList>
            <person name="Manzano-Marin A."/>
            <person name="Manzano-Marin A."/>
        </authorList>
    </citation>
    <scope>NUCLEOTIDE SEQUENCE [LARGE SCALE GENOMIC DNA]</scope>
    <source>
        <strain evidence="17 18">ErCipseudotaxifoliae</strain>
    </source>
</reference>
<dbReference type="InterPro" id="IPR016463">
    <property type="entry name" value="RnfB/RsxB_Proteobac"/>
</dbReference>
<dbReference type="PIRSF" id="PIRSF005784">
    <property type="entry name" value="Elect_transpt_RnfB"/>
    <property type="match status" value="1"/>
</dbReference>
<dbReference type="NCBIfam" id="NF003475">
    <property type="entry name" value="PRK05113.1"/>
    <property type="match status" value="1"/>
</dbReference>
<keyword evidence="1 13" id="KW-0813">Transport</keyword>
<comment type="subcellular location">
    <subcellularLocation>
        <location evidence="13">Cell inner membrane</location>
    </subcellularLocation>
</comment>
<evidence type="ECO:0000256" key="13">
    <source>
        <dbReference type="HAMAP-Rule" id="MF_00463"/>
    </source>
</evidence>
<organism evidence="17 18">
    <name type="scientific">Candidatus Erwinia haradaeae</name>
    <dbReference type="NCBI Taxonomy" id="1922217"/>
    <lineage>
        <taxon>Bacteria</taxon>
        <taxon>Pseudomonadati</taxon>
        <taxon>Pseudomonadota</taxon>
        <taxon>Gammaproteobacteria</taxon>
        <taxon>Enterobacterales</taxon>
        <taxon>Erwiniaceae</taxon>
        <taxon>Erwinia</taxon>
    </lineage>
</organism>
<dbReference type="GO" id="GO:0051539">
    <property type="term" value="F:4 iron, 4 sulfur cluster binding"/>
    <property type="evidence" value="ECO:0007669"/>
    <property type="project" value="UniProtKB-UniRule"/>
</dbReference>
<dbReference type="PANTHER" id="PTHR42859">
    <property type="entry name" value="OXIDOREDUCTASE"/>
    <property type="match status" value="1"/>
</dbReference>
<dbReference type="PROSITE" id="PS00198">
    <property type="entry name" value="4FE4S_FER_1"/>
    <property type="match status" value="2"/>
</dbReference>
<comment type="similarity">
    <text evidence="13">Belongs to the 4Fe4S bacterial-type ferredoxin family. RnfB subfamily.</text>
</comment>
<evidence type="ECO:0000256" key="14">
    <source>
        <dbReference type="PIRSR" id="PIRSR005784-1"/>
    </source>
</evidence>
<feature type="binding site" evidence="13 14">
    <location>
        <position position="49"/>
    </location>
    <ligand>
        <name>[4Fe-4S] cluster</name>
        <dbReference type="ChEBI" id="CHEBI:49883"/>
        <label>1</label>
    </ligand>
</feature>
<dbReference type="GO" id="GO:0022900">
    <property type="term" value="P:electron transport chain"/>
    <property type="evidence" value="ECO:0007669"/>
    <property type="project" value="UniProtKB-UniRule"/>
</dbReference>
<keyword evidence="17" id="KW-0560">Oxidoreductase</keyword>
<dbReference type="InterPro" id="IPR010207">
    <property type="entry name" value="Elect_transpt_cplx_RnfB/RsxB"/>
</dbReference>
<evidence type="ECO:0000256" key="11">
    <source>
        <dbReference type="ARBA" id="ARBA00023136"/>
    </source>
</evidence>
<dbReference type="HAMAP" id="MF_00463">
    <property type="entry name" value="RsxB_RnfB"/>
    <property type="match status" value="1"/>
</dbReference>
<evidence type="ECO:0000256" key="6">
    <source>
        <dbReference type="ARBA" id="ARBA00022737"/>
    </source>
</evidence>
<evidence type="ECO:0000256" key="5">
    <source>
        <dbReference type="ARBA" id="ARBA00022723"/>
    </source>
</evidence>
<dbReference type="AlphaFoldDB" id="A0A451DIZ1"/>
<feature type="domain" description="4Fe-4S ferredoxin-type" evidence="15">
    <location>
        <begin position="137"/>
        <end position="166"/>
    </location>
</feature>
<name>A0A451DIZ1_9GAMM</name>
<keyword evidence="5 13" id="KW-0479">Metal-binding</keyword>
<evidence type="ECO:0000256" key="4">
    <source>
        <dbReference type="ARBA" id="ARBA00022519"/>
    </source>
</evidence>
<dbReference type="PROSITE" id="PS51656">
    <property type="entry name" value="4FE4S"/>
    <property type="match status" value="1"/>
</dbReference>
<evidence type="ECO:0000259" key="15">
    <source>
        <dbReference type="PROSITE" id="PS51379"/>
    </source>
</evidence>
<evidence type="ECO:0000256" key="2">
    <source>
        <dbReference type="ARBA" id="ARBA00022475"/>
    </source>
</evidence>
<comment type="cofactor">
    <cofactor evidence="13 14">
        <name>[4Fe-4S] cluster</name>
        <dbReference type="ChEBI" id="CHEBI:49883"/>
    </cofactor>
    <text evidence="13 14">Binds 3 [4Fe-4S] clusters.</text>
</comment>
<evidence type="ECO:0000256" key="1">
    <source>
        <dbReference type="ARBA" id="ARBA00022448"/>
    </source>
</evidence>
<feature type="region of interest" description="Hydrophobic" evidence="13">
    <location>
        <begin position="1"/>
        <end position="26"/>
    </location>
</feature>
<feature type="binding site" evidence="13 14">
    <location>
        <position position="119"/>
    </location>
    <ligand>
        <name>[4Fe-4S] cluster</name>
        <dbReference type="ChEBI" id="CHEBI:49883"/>
        <label>2</label>
    </ligand>
</feature>
<feature type="domain" description="4Fe-4S" evidence="16">
    <location>
        <begin position="32"/>
        <end position="91"/>
    </location>
</feature>
<feature type="binding site" evidence="13 14">
    <location>
        <position position="126"/>
    </location>
    <ligand>
        <name>[4Fe-4S] cluster</name>
        <dbReference type="ChEBI" id="CHEBI:49883"/>
        <label>3</label>
    </ligand>
</feature>
<dbReference type="Pfam" id="PF14697">
    <property type="entry name" value="Fer4_21"/>
    <property type="match status" value="1"/>
</dbReference>
<dbReference type="PANTHER" id="PTHR42859:SF3">
    <property type="entry name" value="ION-TRANSLOCATING OXIDOREDUCTASE COMPLEX SUBUNIT B"/>
    <property type="match status" value="1"/>
</dbReference>
<sequence>MTSLCISVAVLSTISFICGSLLGYTAYRCAVTKDIIVDQIDAVLPQSQCGQCGYPGCRPYANAIGHNHEMINKCVPGGDQTMLKIAKIINVHPQPLDNPNRSQPERTIAWINEDHCIGCTKCIHVCPVDAIIGAKRTMHTVLTAICTGCNLCLAPCPTNCIEMRIVFSTPNLSHWDKNNSISERIISVNSHVSHL</sequence>
<keyword evidence="3 13" id="KW-0004">4Fe-4S</keyword>
<dbReference type="SUPFAM" id="SSF54862">
    <property type="entry name" value="4Fe-4S ferredoxins"/>
    <property type="match status" value="1"/>
</dbReference>
<dbReference type="InterPro" id="IPR017900">
    <property type="entry name" value="4Fe4S_Fe_S_CS"/>
</dbReference>
<dbReference type="KEGG" id="ehd:ERCIPSTX3056_033"/>
<evidence type="ECO:0000259" key="16">
    <source>
        <dbReference type="PROSITE" id="PS51656"/>
    </source>
</evidence>
<keyword evidence="8 13" id="KW-0249">Electron transport</keyword>
<comment type="function">
    <text evidence="13">Part of a membrane-bound complex that couples electron transfer with translocation of ions across the membrane.</text>
</comment>
<feature type="binding site" evidence="13 14">
    <location>
        <position position="149"/>
    </location>
    <ligand>
        <name>[4Fe-4S] cluster</name>
        <dbReference type="ChEBI" id="CHEBI:49883"/>
        <label>3</label>
    </ligand>
</feature>
<dbReference type="Pfam" id="PF04060">
    <property type="entry name" value="FeS"/>
    <property type="match status" value="1"/>
</dbReference>
<dbReference type="EC" id="7.-.-.-" evidence="13"/>
<evidence type="ECO:0000256" key="9">
    <source>
        <dbReference type="ARBA" id="ARBA00023004"/>
    </source>
</evidence>
<feature type="binding site" evidence="13 14">
    <location>
        <position position="52"/>
    </location>
    <ligand>
        <name>[4Fe-4S] cluster</name>
        <dbReference type="ChEBI" id="CHEBI:49883"/>
        <label>1</label>
    </ligand>
</feature>
<protein>
    <recommendedName>
        <fullName evidence="12 13">Ion-translocating oxidoreductase complex subunit B</fullName>
        <ecNumber evidence="13">7.-.-.-</ecNumber>
    </recommendedName>
    <alternativeName>
        <fullName evidence="13">Rnf electron transport complex subunit B</fullName>
    </alternativeName>
</protein>
<evidence type="ECO:0000256" key="3">
    <source>
        <dbReference type="ARBA" id="ARBA00022485"/>
    </source>
</evidence>
<dbReference type="NCBIfam" id="TIGR01944">
    <property type="entry name" value="rnfB"/>
    <property type="match status" value="1"/>
</dbReference>
<feature type="binding site" evidence="13 14">
    <location>
        <position position="122"/>
    </location>
    <ligand>
        <name>[4Fe-4S] cluster</name>
        <dbReference type="ChEBI" id="CHEBI:49883"/>
        <label>2</label>
    </ligand>
</feature>
<keyword evidence="10 13" id="KW-0411">Iron-sulfur</keyword>
<dbReference type="OrthoDB" id="9789936at2"/>
<comment type="subunit">
    <text evidence="13">The complex is composed of six subunits: RnfA, RnfB, RnfC, RnfD, RnfE and RnfG.</text>
</comment>
<keyword evidence="2 13" id="KW-1003">Cell membrane</keyword>
<evidence type="ECO:0000256" key="7">
    <source>
        <dbReference type="ARBA" id="ARBA00022967"/>
    </source>
</evidence>
<feature type="binding site" evidence="13 14">
    <location>
        <position position="74"/>
    </location>
    <ligand>
        <name>[4Fe-4S] cluster</name>
        <dbReference type="ChEBI" id="CHEBI:49883"/>
        <label>1</label>
    </ligand>
</feature>
<dbReference type="InterPro" id="IPR050294">
    <property type="entry name" value="RnfB_subfamily"/>
</dbReference>
<feature type="binding site" evidence="13 14">
    <location>
        <position position="152"/>
    </location>
    <ligand>
        <name>[4Fe-4S] cluster</name>
        <dbReference type="ChEBI" id="CHEBI:49883"/>
        <label>3</label>
    </ligand>
</feature>
<feature type="binding site" evidence="13 14">
    <location>
        <position position="156"/>
    </location>
    <ligand>
        <name>[4Fe-4S] cluster</name>
        <dbReference type="ChEBI" id="CHEBI:49883"/>
        <label>2</label>
    </ligand>
</feature>
<dbReference type="Proteomes" id="UP000294462">
    <property type="component" value="Chromosome"/>
</dbReference>
<feature type="binding site" evidence="13 14">
    <location>
        <position position="116"/>
    </location>
    <ligand>
        <name>[4Fe-4S] cluster</name>
        <dbReference type="ChEBI" id="CHEBI:49883"/>
        <label>2</label>
    </ligand>
</feature>
<dbReference type="InterPro" id="IPR007202">
    <property type="entry name" value="4Fe-4S_dom"/>
</dbReference>
<gene>
    <name evidence="17" type="primary">rsxB</name>
    <name evidence="13" type="synonym">rnfB</name>
    <name evidence="17" type="ORF">ERCIPSTX3056_033</name>
</gene>
<keyword evidence="6 13" id="KW-0677">Repeat</keyword>
<dbReference type="Gene3D" id="1.10.15.40">
    <property type="entry name" value="Electron transport complex subunit B, putative Fe-S cluster"/>
    <property type="match status" value="1"/>
</dbReference>
<dbReference type="RefSeq" id="WP_072666508.1">
    <property type="nucleotide sequence ID" value="NZ_LR217725.1"/>
</dbReference>
<dbReference type="InterPro" id="IPR017896">
    <property type="entry name" value="4Fe4S_Fe-S-bd"/>
</dbReference>
<accession>A0A451DIZ1</accession>
<feature type="binding site" evidence="13 14">
    <location>
        <position position="146"/>
    </location>
    <ligand>
        <name>[4Fe-4S] cluster</name>
        <dbReference type="ChEBI" id="CHEBI:49883"/>
        <label>3</label>
    </ligand>
</feature>
<dbReference type="EMBL" id="LR217725">
    <property type="protein sequence ID" value="VFP86590.1"/>
    <property type="molecule type" value="Genomic_DNA"/>
</dbReference>
<dbReference type="FunFam" id="1.10.15.40:FF:000001">
    <property type="entry name" value="Ion-translocating oxidoreductase complex subunit B"/>
    <property type="match status" value="1"/>
</dbReference>
<dbReference type="GO" id="GO:0005886">
    <property type="term" value="C:plasma membrane"/>
    <property type="evidence" value="ECO:0007669"/>
    <property type="project" value="UniProtKB-SubCell"/>
</dbReference>
<keyword evidence="4 13" id="KW-0997">Cell inner membrane</keyword>
<dbReference type="Gene3D" id="3.30.70.20">
    <property type="match status" value="1"/>
</dbReference>
<comment type="caution">
    <text evidence="13">Lacks conserved residue(s) required for the propagation of feature annotation.</text>
</comment>
<dbReference type="PROSITE" id="PS51379">
    <property type="entry name" value="4FE4S_FER_2"/>
    <property type="match status" value="2"/>
</dbReference>
<evidence type="ECO:0000256" key="8">
    <source>
        <dbReference type="ARBA" id="ARBA00022982"/>
    </source>
</evidence>
<keyword evidence="18" id="KW-1185">Reference proteome</keyword>
<dbReference type="GO" id="GO:0009055">
    <property type="term" value="F:electron transfer activity"/>
    <property type="evidence" value="ECO:0007669"/>
    <property type="project" value="InterPro"/>
</dbReference>
<evidence type="ECO:0000256" key="10">
    <source>
        <dbReference type="ARBA" id="ARBA00023014"/>
    </source>
</evidence>
<feature type="domain" description="4Fe-4S ferredoxin-type" evidence="15">
    <location>
        <begin position="107"/>
        <end position="136"/>
    </location>
</feature>
<proteinExistence type="inferred from homology"/>
<dbReference type="GO" id="GO:0046872">
    <property type="term" value="F:metal ion binding"/>
    <property type="evidence" value="ECO:0007669"/>
    <property type="project" value="UniProtKB-KW"/>
</dbReference>
<keyword evidence="7 13" id="KW-1278">Translocase</keyword>
<evidence type="ECO:0000256" key="12">
    <source>
        <dbReference type="ARBA" id="ARBA00067794"/>
    </source>
</evidence>
<keyword evidence="9 13" id="KW-0408">Iron</keyword>
<evidence type="ECO:0000313" key="17">
    <source>
        <dbReference type="EMBL" id="VFP86590.1"/>
    </source>
</evidence>
<dbReference type="GO" id="GO:0016491">
    <property type="term" value="F:oxidoreductase activity"/>
    <property type="evidence" value="ECO:0007669"/>
    <property type="project" value="UniProtKB-KW"/>
</dbReference>
<feature type="binding site" evidence="13 14">
    <location>
        <position position="57"/>
    </location>
    <ligand>
        <name>[4Fe-4S] cluster</name>
        <dbReference type="ChEBI" id="CHEBI:49883"/>
        <label>1</label>
    </ligand>
</feature>
<evidence type="ECO:0000313" key="18">
    <source>
        <dbReference type="Proteomes" id="UP000294462"/>
    </source>
</evidence>
<keyword evidence="11 13" id="KW-0472">Membrane</keyword>